<name>A0A5J6WR26_MORMI</name>
<keyword evidence="1" id="KW-1133">Transmembrane helix</keyword>
<evidence type="ECO:0000313" key="3">
    <source>
        <dbReference type="Proteomes" id="UP000327424"/>
    </source>
</evidence>
<sequence length="149" mass="17034">MGNYRYYSQAGEGLIEVIICAFILSLSLFNITALKLTQAHIELQQSQYTAAWSLIDYKLKELRHLTDSTDEFAQLSSNQGGLMAAGETHYDQYRFHISWQVNVINTLRSDSSLSVLLKQVVVKVRWSDRGNIPHEIMSHTIFNEGIIIR</sequence>
<dbReference type="EMBL" id="CP044399">
    <property type="protein sequence ID" value="QFI38842.1"/>
    <property type="molecule type" value="Genomic_DNA"/>
</dbReference>
<dbReference type="Proteomes" id="UP000327424">
    <property type="component" value="Chromosome"/>
</dbReference>
<dbReference type="OrthoDB" id="6402570at2"/>
<keyword evidence="1" id="KW-0812">Transmembrane</keyword>
<dbReference type="KEGG" id="mmaa:FR932_13765"/>
<accession>A0A5J6WR26</accession>
<dbReference type="RefSeq" id="WP_019441479.1">
    <property type="nucleotide sequence ID" value="NZ_ALOE01000019.1"/>
</dbReference>
<keyword evidence="3" id="KW-1185">Reference proteome</keyword>
<dbReference type="AlphaFoldDB" id="A0A5J6WR26"/>
<protein>
    <submittedName>
        <fullName evidence="2">Uncharacterized protein</fullName>
    </submittedName>
</protein>
<evidence type="ECO:0000313" key="2">
    <source>
        <dbReference type="EMBL" id="QFI38842.1"/>
    </source>
</evidence>
<reference evidence="2 3" key="1">
    <citation type="submission" date="2019-09" db="EMBL/GenBank/DDBJ databases">
        <title>Hybrid Assembly of the complete Genome of the Deep-Sea Bacterium Moritella marina from long Nanopore and Illumina reads.</title>
        <authorList>
            <person name="Magin S."/>
            <person name="Georgoulis A."/>
            <person name="Papadimitriou K."/>
            <person name="Iliakis G."/>
            <person name="Vorgias C.E."/>
        </authorList>
    </citation>
    <scope>NUCLEOTIDE SEQUENCE [LARGE SCALE GENOMIC DNA]</scope>
    <source>
        <strain evidence="2 3">MP-1</strain>
    </source>
</reference>
<gene>
    <name evidence="2" type="ORF">FR932_13765</name>
</gene>
<evidence type="ECO:0000256" key="1">
    <source>
        <dbReference type="SAM" id="Phobius"/>
    </source>
</evidence>
<keyword evidence="1" id="KW-0472">Membrane</keyword>
<proteinExistence type="predicted"/>
<feature type="transmembrane region" description="Helical" evidence="1">
    <location>
        <begin position="13"/>
        <end position="34"/>
    </location>
</feature>
<organism evidence="2 3">
    <name type="scientific">Moritella marina ATCC 15381</name>
    <dbReference type="NCBI Taxonomy" id="1202962"/>
    <lineage>
        <taxon>Bacteria</taxon>
        <taxon>Pseudomonadati</taxon>
        <taxon>Pseudomonadota</taxon>
        <taxon>Gammaproteobacteria</taxon>
        <taxon>Alteromonadales</taxon>
        <taxon>Moritellaceae</taxon>
        <taxon>Moritella</taxon>
    </lineage>
</organism>